<dbReference type="CDD" id="cd04301">
    <property type="entry name" value="NAT_SF"/>
    <property type="match status" value="1"/>
</dbReference>
<dbReference type="Proteomes" id="UP000727907">
    <property type="component" value="Unassembled WGS sequence"/>
</dbReference>
<evidence type="ECO:0000259" key="3">
    <source>
        <dbReference type="PROSITE" id="PS51186"/>
    </source>
</evidence>
<evidence type="ECO:0000256" key="2">
    <source>
        <dbReference type="ARBA" id="ARBA00023315"/>
    </source>
</evidence>
<name>A0ABS6INL1_9HYPH</name>
<feature type="domain" description="N-acetyltransferase" evidence="3">
    <location>
        <begin position="3"/>
        <end position="140"/>
    </location>
</feature>
<dbReference type="EMBL" id="JAHOPB010000002">
    <property type="protein sequence ID" value="MBU8876192.1"/>
    <property type="molecule type" value="Genomic_DNA"/>
</dbReference>
<keyword evidence="5" id="KW-1185">Reference proteome</keyword>
<organism evidence="4 5">
    <name type="scientific">Reyranella humidisoli</name>
    <dbReference type="NCBI Taxonomy" id="2849149"/>
    <lineage>
        <taxon>Bacteria</taxon>
        <taxon>Pseudomonadati</taxon>
        <taxon>Pseudomonadota</taxon>
        <taxon>Alphaproteobacteria</taxon>
        <taxon>Hyphomicrobiales</taxon>
        <taxon>Reyranellaceae</taxon>
        <taxon>Reyranella</taxon>
    </lineage>
</organism>
<dbReference type="PROSITE" id="PS51186">
    <property type="entry name" value="GNAT"/>
    <property type="match status" value="1"/>
</dbReference>
<sequence length="140" mass="15573">MSVGIRYVLPGDEALFDRISPDVFDHPVERAQLSRYLVTPGHHLIVAIVDGQIVGQIAAAVHYHPDGRPTELYIDEIGVTPAFQRQGIARRLLDAMLALGRELGCREAWVGTEHDNVAARALYEPGSEPPESFLMYELRL</sequence>
<dbReference type="InterPro" id="IPR050832">
    <property type="entry name" value="Bact_Acetyltransf"/>
</dbReference>
<protein>
    <submittedName>
        <fullName evidence="4">GNAT family N-acetyltransferase</fullName>
    </submittedName>
</protein>
<proteinExistence type="predicted"/>
<evidence type="ECO:0000256" key="1">
    <source>
        <dbReference type="ARBA" id="ARBA00022679"/>
    </source>
</evidence>
<reference evidence="4 5" key="1">
    <citation type="submission" date="2021-06" db="EMBL/GenBank/DDBJ databases">
        <authorList>
            <person name="Lee D.H."/>
        </authorList>
    </citation>
    <scope>NUCLEOTIDE SEQUENCE [LARGE SCALE GENOMIC DNA]</scope>
    <source>
        <strain evidence="4 5">MMS21-HV4-11</strain>
    </source>
</reference>
<dbReference type="PANTHER" id="PTHR43877">
    <property type="entry name" value="AMINOALKYLPHOSPHONATE N-ACETYLTRANSFERASE-RELATED-RELATED"/>
    <property type="match status" value="1"/>
</dbReference>
<comment type="caution">
    <text evidence="4">The sequence shown here is derived from an EMBL/GenBank/DDBJ whole genome shotgun (WGS) entry which is preliminary data.</text>
</comment>
<accession>A0ABS6INL1</accession>
<dbReference type="InterPro" id="IPR000182">
    <property type="entry name" value="GNAT_dom"/>
</dbReference>
<dbReference type="Pfam" id="PF00583">
    <property type="entry name" value="Acetyltransf_1"/>
    <property type="match status" value="1"/>
</dbReference>
<gene>
    <name evidence="4" type="ORF">KQ910_20635</name>
</gene>
<keyword evidence="1" id="KW-0808">Transferase</keyword>
<evidence type="ECO:0000313" key="4">
    <source>
        <dbReference type="EMBL" id="MBU8876192.1"/>
    </source>
</evidence>
<evidence type="ECO:0000313" key="5">
    <source>
        <dbReference type="Proteomes" id="UP000727907"/>
    </source>
</evidence>
<dbReference type="RefSeq" id="WP_216964787.1">
    <property type="nucleotide sequence ID" value="NZ_JAHOPB010000002.1"/>
</dbReference>
<keyword evidence="2" id="KW-0012">Acyltransferase</keyword>